<keyword evidence="1" id="KW-0378">Hydrolase</keyword>
<dbReference type="SUPFAM" id="SSF63817">
    <property type="entry name" value="Sortase"/>
    <property type="match status" value="1"/>
</dbReference>
<feature type="region of interest" description="Disordered" evidence="3">
    <location>
        <begin position="1"/>
        <end position="23"/>
    </location>
</feature>
<evidence type="ECO:0000256" key="4">
    <source>
        <dbReference type="SAM" id="Phobius"/>
    </source>
</evidence>
<organism evidence="5 6">
    <name type="scientific">Bifidobacterium dolichotidis</name>
    <dbReference type="NCBI Taxonomy" id="2306976"/>
    <lineage>
        <taxon>Bacteria</taxon>
        <taxon>Bacillati</taxon>
        <taxon>Actinomycetota</taxon>
        <taxon>Actinomycetes</taxon>
        <taxon>Bifidobacteriales</taxon>
        <taxon>Bifidobacteriaceae</taxon>
        <taxon>Bifidobacterium</taxon>
    </lineage>
</organism>
<dbReference type="InterPro" id="IPR023365">
    <property type="entry name" value="Sortase_dom-sf"/>
</dbReference>
<feature type="transmembrane region" description="Helical" evidence="4">
    <location>
        <begin position="80"/>
        <end position="103"/>
    </location>
</feature>
<evidence type="ECO:0000256" key="2">
    <source>
        <dbReference type="PIRSR" id="PIRSR605754-1"/>
    </source>
</evidence>
<evidence type="ECO:0000256" key="3">
    <source>
        <dbReference type="SAM" id="MobiDB-lite"/>
    </source>
</evidence>
<gene>
    <name evidence="5" type="ORF">D2E26_0014</name>
</gene>
<dbReference type="AlphaFoldDB" id="A0A430FRE5"/>
<evidence type="ECO:0000313" key="5">
    <source>
        <dbReference type="EMBL" id="RSX55451.1"/>
    </source>
</evidence>
<feature type="active site" description="Acyl-thioester intermediate" evidence="2">
    <location>
        <position position="306"/>
    </location>
</feature>
<dbReference type="Proteomes" id="UP000287609">
    <property type="component" value="Unassembled WGS sequence"/>
</dbReference>
<sequence>MAGNIEDRDSLREPAAHTVDRASSSHFAKGRFGKARLANAQADDMHAAYVHARKPWTVDPNTKEVGKIAARQRSIRRRMLILRIVGIILGIGALCIAATPFILQWKTAANQSSQTQSVHNRVAGWPYPKAEEQLQAAQKYNKKLAASGQPILGEAVDPFASVAGSSSVSGHQHTESAASKDAEYQSLLDTGDGVMGAIVIPKISVNLPIYHGTDDAALSRGAGHLYGTSLPVGGKNTHAVITGHRGLVAAAMFTRLDEMKKGDFFYIDVMGKELGYEVDRISVIDPSDVSSLRVEPGQDRVTLMTCTPYGVNTHRLLVSGHRVSIPNPAPHPSDVYDLHTIGICTVLAILVFGSILAGVWKRWHRFIVMHHAGKNRPAW</sequence>
<evidence type="ECO:0000256" key="1">
    <source>
        <dbReference type="ARBA" id="ARBA00022801"/>
    </source>
</evidence>
<keyword evidence="4" id="KW-0472">Membrane</keyword>
<dbReference type="GO" id="GO:0016787">
    <property type="term" value="F:hydrolase activity"/>
    <property type="evidence" value="ECO:0007669"/>
    <property type="project" value="UniProtKB-KW"/>
</dbReference>
<dbReference type="InterPro" id="IPR042002">
    <property type="entry name" value="Sortase_C"/>
</dbReference>
<protein>
    <submittedName>
        <fullName evidence="5">Sortase</fullName>
    </submittedName>
</protein>
<evidence type="ECO:0000313" key="6">
    <source>
        <dbReference type="Proteomes" id="UP000287609"/>
    </source>
</evidence>
<dbReference type="InterPro" id="IPR005754">
    <property type="entry name" value="Sortase"/>
</dbReference>
<dbReference type="EMBL" id="QXGM01000001">
    <property type="protein sequence ID" value="RSX55451.1"/>
    <property type="molecule type" value="Genomic_DNA"/>
</dbReference>
<reference evidence="5 6" key="1">
    <citation type="submission" date="2018-09" db="EMBL/GenBank/DDBJ databases">
        <title>Characterization of the phylogenetic diversity of five novel species belonging to the genus Bifidobacterium.</title>
        <authorList>
            <person name="Lugli G.A."/>
            <person name="Duranti S."/>
            <person name="Milani C."/>
        </authorList>
    </citation>
    <scope>NUCLEOTIDE SEQUENCE [LARGE SCALE GENOMIC DNA]</scope>
    <source>
        <strain evidence="5 6">2036B</strain>
    </source>
</reference>
<comment type="caution">
    <text evidence="5">The sequence shown here is derived from an EMBL/GenBank/DDBJ whole genome shotgun (WGS) entry which is preliminary data.</text>
</comment>
<dbReference type="Gene3D" id="2.40.260.10">
    <property type="entry name" value="Sortase"/>
    <property type="match status" value="1"/>
</dbReference>
<dbReference type="NCBIfam" id="NF033745">
    <property type="entry name" value="class_C_sortase"/>
    <property type="match status" value="1"/>
</dbReference>
<feature type="active site" description="Proton donor/acceptor" evidence="2">
    <location>
        <position position="244"/>
    </location>
</feature>
<dbReference type="CDD" id="cd05827">
    <property type="entry name" value="Sortase_C"/>
    <property type="match status" value="1"/>
</dbReference>
<feature type="compositionally biased region" description="Basic and acidic residues" evidence="3">
    <location>
        <begin position="1"/>
        <end position="20"/>
    </location>
</feature>
<dbReference type="Pfam" id="PF04203">
    <property type="entry name" value="Sortase"/>
    <property type="match status" value="1"/>
</dbReference>
<proteinExistence type="predicted"/>
<keyword evidence="6" id="KW-1185">Reference proteome</keyword>
<keyword evidence="4" id="KW-1133">Transmembrane helix</keyword>
<name>A0A430FRE5_9BIFI</name>
<dbReference type="NCBIfam" id="TIGR01076">
    <property type="entry name" value="sortase_fam"/>
    <property type="match status" value="1"/>
</dbReference>
<feature type="transmembrane region" description="Helical" evidence="4">
    <location>
        <begin position="338"/>
        <end position="360"/>
    </location>
</feature>
<accession>A0A430FRE5</accession>
<keyword evidence="4" id="KW-0812">Transmembrane</keyword>